<feature type="compositionally biased region" description="Low complexity" evidence="1">
    <location>
        <begin position="95"/>
        <end position="112"/>
    </location>
</feature>
<dbReference type="AlphaFoldDB" id="A0A1I7TU71"/>
<name>A0A1I7TU71_9PELO</name>
<keyword evidence="2" id="KW-0812">Transmembrane</keyword>
<sequence length="349" mass="40563">MVTVKHFIYGFILLNSTSFLKCEDDDDSVEEEESILVRGTFDDISSHDVFFLSFITFLVVSSFIIGSAMTCFIQYLTEQINLHILDKKEEESDRTCSGSRTRTTSETTVTGSSSLTVNSIEENDTIDVPLTQEQEEFIANKRETEREWEQETKYSNQGSVTMRSQNVEILDVSFHFNCLNLSGNILVGRWIGTENATEKLDCRSEMGRCVDELNPYDTMEQLEERSDVFFRTDSMTYYTLSNLLTLSQVAMDRFEQQESRTVACRLKEMEQKKAKKEEEEKTCVVTSIRFSMDSTFCISYDRRHPIQSIQKFRQKYQDRLRRAVEKTRKPSKETTSREGSRERTSKEKS</sequence>
<evidence type="ECO:0000313" key="4">
    <source>
        <dbReference type="WBParaSite" id="Csp11.Scaffold629.g11822.t2"/>
    </source>
</evidence>
<dbReference type="eggNOG" id="ENOG502R043">
    <property type="taxonomic scope" value="Eukaryota"/>
</dbReference>
<accession>A0A1I7TU71</accession>
<dbReference type="Proteomes" id="UP000095282">
    <property type="component" value="Unplaced"/>
</dbReference>
<keyword evidence="3" id="KW-1185">Reference proteome</keyword>
<feature type="region of interest" description="Disordered" evidence="1">
    <location>
        <begin position="319"/>
        <end position="349"/>
    </location>
</feature>
<evidence type="ECO:0000256" key="2">
    <source>
        <dbReference type="SAM" id="Phobius"/>
    </source>
</evidence>
<proteinExistence type="predicted"/>
<keyword evidence="2" id="KW-1133">Transmembrane helix</keyword>
<keyword evidence="2" id="KW-0472">Membrane</keyword>
<dbReference type="PANTHER" id="PTHR37444:SF3">
    <property type="entry name" value="ENHANCER OF POLYCOMB-LIKE PROTEIN"/>
    <property type="match status" value="1"/>
</dbReference>
<evidence type="ECO:0000313" key="3">
    <source>
        <dbReference type="Proteomes" id="UP000095282"/>
    </source>
</evidence>
<dbReference type="STRING" id="1561998.A0A1I7TU71"/>
<evidence type="ECO:0000256" key="1">
    <source>
        <dbReference type="SAM" id="MobiDB-lite"/>
    </source>
</evidence>
<feature type="transmembrane region" description="Helical" evidence="2">
    <location>
        <begin position="49"/>
        <end position="73"/>
    </location>
</feature>
<dbReference type="WBParaSite" id="Csp11.Scaffold629.g11822.t2">
    <property type="protein sequence ID" value="Csp11.Scaffold629.g11822.t2"/>
    <property type="gene ID" value="Csp11.Scaffold629.g11822"/>
</dbReference>
<organism evidence="3 4">
    <name type="scientific">Caenorhabditis tropicalis</name>
    <dbReference type="NCBI Taxonomy" id="1561998"/>
    <lineage>
        <taxon>Eukaryota</taxon>
        <taxon>Metazoa</taxon>
        <taxon>Ecdysozoa</taxon>
        <taxon>Nematoda</taxon>
        <taxon>Chromadorea</taxon>
        <taxon>Rhabditida</taxon>
        <taxon>Rhabditina</taxon>
        <taxon>Rhabditomorpha</taxon>
        <taxon>Rhabditoidea</taxon>
        <taxon>Rhabditidae</taxon>
        <taxon>Peloderinae</taxon>
        <taxon>Caenorhabditis</taxon>
    </lineage>
</organism>
<dbReference type="PANTHER" id="PTHR37444">
    <property type="entry name" value="PROTEIN CBG24900-RELATED"/>
    <property type="match status" value="1"/>
</dbReference>
<protein>
    <submittedName>
        <fullName evidence="4">Uncharacterized protein</fullName>
    </submittedName>
</protein>
<reference evidence="4" key="1">
    <citation type="submission" date="2016-11" db="UniProtKB">
        <authorList>
            <consortium name="WormBaseParasite"/>
        </authorList>
    </citation>
    <scope>IDENTIFICATION</scope>
</reference>
<feature type="region of interest" description="Disordered" evidence="1">
    <location>
        <begin position="93"/>
        <end position="112"/>
    </location>
</feature>